<dbReference type="InterPro" id="IPR043132">
    <property type="entry name" value="BCAT-like_C"/>
</dbReference>
<dbReference type="Pfam" id="PF01063">
    <property type="entry name" value="Aminotran_4"/>
    <property type="match status" value="1"/>
</dbReference>
<dbReference type="GO" id="GO:0008483">
    <property type="term" value="F:transaminase activity"/>
    <property type="evidence" value="ECO:0007669"/>
    <property type="project" value="UniProtKB-KW"/>
</dbReference>
<dbReference type="AlphaFoldDB" id="D2QXN4"/>
<keyword evidence="2" id="KW-0032">Aminotransferase</keyword>
<evidence type="ECO:0000313" key="2">
    <source>
        <dbReference type="EMBL" id="ADB16219.1"/>
    </source>
</evidence>
<dbReference type="InterPro" id="IPR036038">
    <property type="entry name" value="Aminotransferase-like"/>
</dbReference>
<dbReference type="PANTHER" id="PTHR42743">
    <property type="entry name" value="AMINO-ACID AMINOTRANSFERASE"/>
    <property type="match status" value="1"/>
</dbReference>
<dbReference type="Proteomes" id="UP000001887">
    <property type="component" value="Chromosome"/>
</dbReference>
<dbReference type="EMBL" id="CP001848">
    <property type="protein sequence ID" value="ADB16219.1"/>
    <property type="molecule type" value="Genomic_DNA"/>
</dbReference>
<dbReference type="OrthoDB" id="9805628at2"/>
<dbReference type="SUPFAM" id="SSF56752">
    <property type="entry name" value="D-aminoacid aminotransferase-like PLP-dependent enzymes"/>
    <property type="match status" value="1"/>
</dbReference>
<comment type="similarity">
    <text evidence="1">Belongs to the class-IV pyridoxal-phosphate-dependent aminotransferase family.</text>
</comment>
<reference evidence="2 3" key="1">
    <citation type="journal article" date="2009" name="Stand. Genomic Sci.">
        <title>Complete genome sequence of Pirellula staleyi type strain (ATCC 27377).</title>
        <authorList>
            <person name="Clum A."/>
            <person name="Tindall B.J."/>
            <person name="Sikorski J."/>
            <person name="Ivanova N."/>
            <person name="Mavrommatis K."/>
            <person name="Lucas S."/>
            <person name="Glavina del Rio T."/>
            <person name="Nolan M."/>
            <person name="Chen F."/>
            <person name="Tice H."/>
            <person name="Pitluck S."/>
            <person name="Cheng J.F."/>
            <person name="Chertkov O."/>
            <person name="Brettin T."/>
            <person name="Han C."/>
            <person name="Detter J.C."/>
            <person name="Kuske C."/>
            <person name="Bruce D."/>
            <person name="Goodwin L."/>
            <person name="Ovchinikova G."/>
            <person name="Pati A."/>
            <person name="Mikhailova N."/>
            <person name="Chen A."/>
            <person name="Palaniappan K."/>
            <person name="Land M."/>
            <person name="Hauser L."/>
            <person name="Chang Y.J."/>
            <person name="Jeffries C.D."/>
            <person name="Chain P."/>
            <person name="Rohde M."/>
            <person name="Goker M."/>
            <person name="Bristow J."/>
            <person name="Eisen J.A."/>
            <person name="Markowitz V."/>
            <person name="Hugenholtz P."/>
            <person name="Kyrpides N.C."/>
            <person name="Klenk H.P."/>
            <person name="Lapidus A."/>
        </authorList>
    </citation>
    <scope>NUCLEOTIDE SEQUENCE [LARGE SCALE GENOMIC DNA]</scope>
    <source>
        <strain evidence="3">ATCC 27377 / DSM 6068 / ICPB 4128</strain>
    </source>
</reference>
<proteinExistence type="inferred from homology"/>
<gene>
    <name evidence="2" type="ordered locus">Psta_1544</name>
</gene>
<dbReference type="InterPro" id="IPR001544">
    <property type="entry name" value="Aminotrans_IV"/>
</dbReference>
<dbReference type="STRING" id="530564.Psta_1544"/>
<dbReference type="Gene3D" id="3.30.470.10">
    <property type="match status" value="1"/>
</dbReference>
<protein>
    <submittedName>
        <fullName evidence="2">Aminotransferase class IV</fullName>
    </submittedName>
</protein>
<organism evidence="2 3">
    <name type="scientific">Pirellula staleyi (strain ATCC 27377 / DSM 6068 / ICPB 4128)</name>
    <name type="common">Pirella staleyi</name>
    <dbReference type="NCBI Taxonomy" id="530564"/>
    <lineage>
        <taxon>Bacteria</taxon>
        <taxon>Pseudomonadati</taxon>
        <taxon>Planctomycetota</taxon>
        <taxon>Planctomycetia</taxon>
        <taxon>Pirellulales</taxon>
        <taxon>Pirellulaceae</taxon>
        <taxon>Pirellula</taxon>
    </lineage>
</organism>
<dbReference type="InterPro" id="IPR050571">
    <property type="entry name" value="Class-IV_PLP-Dep_Aminotrnsfr"/>
</dbReference>
<dbReference type="GO" id="GO:0046394">
    <property type="term" value="P:carboxylic acid biosynthetic process"/>
    <property type="evidence" value="ECO:0007669"/>
    <property type="project" value="UniProtKB-ARBA"/>
</dbReference>
<dbReference type="KEGG" id="psl:Psta_1544"/>
<dbReference type="Gene3D" id="3.20.10.10">
    <property type="entry name" value="D-amino Acid Aminotransferase, subunit A, domain 2"/>
    <property type="match status" value="1"/>
</dbReference>
<dbReference type="InterPro" id="IPR043131">
    <property type="entry name" value="BCAT-like_N"/>
</dbReference>
<dbReference type="eggNOG" id="COG0115">
    <property type="taxonomic scope" value="Bacteria"/>
</dbReference>
<keyword evidence="2" id="KW-0808">Transferase</keyword>
<evidence type="ECO:0000313" key="3">
    <source>
        <dbReference type="Proteomes" id="UP000001887"/>
    </source>
</evidence>
<accession>D2QXN4</accession>
<dbReference type="PANTHER" id="PTHR42743:SF4">
    <property type="entry name" value="BRANCHED-CHAIN-AMINO-ACID AMINOTRANSFERASE-RELATED"/>
    <property type="match status" value="1"/>
</dbReference>
<evidence type="ECO:0000256" key="1">
    <source>
        <dbReference type="ARBA" id="ARBA00009320"/>
    </source>
</evidence>
<keyword evidence="3" id="KW-1185">Reference proteome</keyword>
<sequence length="311" mass="33856">MNEPIAYLQGSWLPLSQASVSVLDGGFVQGVTIAEQLRTFGGQLFRLERHLERLSRSLSIVGVDPGLTLEKIAELAYETIARNRQLVEPADDLGLTMFVTPGVYATFSALARQPGPAVGIHAQPLPFFQWHEKYATGESLVVTDVMQVPGACWPTELKCRSRMHYFLADKRAREIEPGARALMLDETGHVTEASTANVVIYRASEGLVSPPRESILPGVSVAVLEELAAKLAIPFVHRRLLPVDFETADEVLLCSTSPCVWSVTRVNGKAISASKPGPIAARLQAAWSDLVGLDIVAQARQFATRAFPQKS</sequence>
<name>D2QXN4_PIRSD</name>
<dbReference type="HOGENOM" id="CLU_020844_3_0_0"/>